<dbReference type="InterPro" id="IPR020472">
    <property type="entry name" value="WD40_PAC1"/>
</dbReference>
<evidence type="ECO:0000313" key="5">
    <source>
        <dbReference type="Proteomes" id="UP000473574"/>
    </source>
</evidence>
<name>A0A6M0SHB1_9CYAN</name>
<gene>
    <name evidence="4" type="ORF">D0962_33940</name>
</gene>
<dbReference type="SUPFAM" id="SSF50978">
    <property type="entry name" value="WD40 repeat-like"/>
    <property type="match status" value="1"/>
</dbReference>
<dbReference type="EMBL" id="QZCE01000002">
    <property type="protein sequence ID" value="NEZ67706.1"/>
    <property type="molecule type" value="Genomic_DNA"/>
</dbReference>
<accession>A0A6M0SHB1</accession>
<comment type="caution">
    <text evidence="4">The sequence shown here is derived from an EMBL/GenBank/DDBJ whole genome shotgun (WGS) entry which is preliminary data.</text>
</comment>
<evidence type="ECO:0000256" key="2">
    <source>
        <dbReference type="ARBA" id="ARBA00022737"/>
    </source>
</evidence>
<keyword evidence="2" id="KW-0677">Repeat</keyword>
<dbReference type="PRINTS" id="PR00320">
    <property type="entry name" value="GPROTEINBRPT"/>
</dbReference>
<dbReference type="RefSeq" id="WP_163670991.1">
    <property type="nucleotide sequence ID" value="NZ_QZCE01000002.1"/>
</dbReference>
<dbReference type="PROSITE" id="PS00678">
    <property type="entry name" value="WD_REPEATS_1"/>
    <property type="match status" value="1"/>
</dbReference>
<feature type="repeat" description="WD" evidence="3">
    <location>
        <begin position="202"/>
        <end position="236"/>
    </location>
</feature>
<dbReference type="InterPro" id="IPR019775">
    <property type="entry name" value="WD40_repeat_CS"/>
</dbReference>
<dbReference type="AlphaFoldDB" id="A0A6M0SHB1"/>
<reference evidence="4 5" key="1">
    <citation type="journal article" date="2020" name="Microb. Ecol.">
        <title>Ecogenomics of the Marine Benthic Filamentous Cyanobacterium Adonisia.</title>
        <authorList>
            <person name="Walter J.M."/>
            <person name="Coutinho F.H."/>
            <person name="Leomil L."/>
            <person name="Hargreaves P.I."/>
            <person name="Campeao M.E."/>
            <person name="Vieira V.V."/>
            <person name="Silva B.S."/>
            <person name="Fistarol G.O."/>
            <person name="Salomon P.S."/>
            <person name="Sawabe T."/>
            <person name="Mino S."/>
            <person name="Hosokawa M."/>
            <person name="Miyashita H."/>
            <person name="Maruyama F."/>
            <person name="van Verk M.C."/>
            <person name="Dutilh B.E."/>
            <person name="Thompson C.C."/>
            <person name="Thompson F.L."/>
        </authorList>
    </citation>
    <scope>NUCLEOTIDE SEQUENCE [LARGE SCALE GENOMIC DNA]</scope>
    <source>
        <strain evidence="4 5">CCMR0082</strain>
    </source>
</reference>
<dbReference type="InterPro" id="IPR001680">
    <property type="entry name" value="WD40_rpt"/>
</dbReference>
<protein>
    <submittedName>
        <fullName evidence="4">Uncharacterized protein</fullName>
    </submittedName>
</protein>
<evidence type="ECO:0000256" key="1">
    <source>
        <dbReference type="ARBA" id="ARBA00022574"/>
    </source>
</evidence>
<dbReference type="Gene3D" id="2.130.10.10">
    <property type="entry name" value="YVTN repeat-like/Quinoprotein amine dehydrogenase"/>
    <property type="match status" value="1"/>
</dbReference>
<dbReference type="Pfam" id="PF00400">
    <property type="entry name" value="WD40"/>
    <property type="match status" value="2"/>
</dbReference>
<sequence length="282" mass="31150">MLVTANDDNTLNLWDTEGKLLRTLKGHKDDVIDAKFSPDNEFLVSISADRTAKLWQLTRSNALKTLTLDFGDIESWQPISDLINFSPEGKVLTTIKVDRSEEEESSIQLWRMDGTPIKQLATVRDIYSQRSFFSEDGKRLVVLGDNVTTLFQSNGKPIKQLLDTDRSVQVMLSPDSQWVVTAERNGPVILWQAETGIRVVTLADVSKGTANISFSPDSSLITTSDKKGTVKLWTVDGSLIKSFPTGGENSPTQVVFSPDSQLFLTVVNPSDYGSDSYGPISL</sequence>
<keyword evidence="1 3" id="KW-0853">WD repeat</keyword>
<proteinExistence type="predicted"/>
<evidence type="ECO:0000313" key="4">
    <source>
        <dbReference type="EMBL" id="NEZ67706.1"/>
    </source>
</evidence>
<dbReference type="PANTHER" id="PTHR19848:SF8">
    <property type="entry name" value="F-BOX AND WD REPEAT DOMAIN CONTAINING 7"/>
    <property type="match status" value="1"/>
</dbReference>
<dbReference type="PROSITE" id="PS50294">
    <property type="entry name" value="WD_REPEATS_REGION"/>
    <property type="match status" value="1"/>
</dbReference>
<dbReference type="Proteomes" id="UP000473574">
    <property type="component" value="Unassembled WGS sequence"/>
</dbReference>
<organism evidence="4 5">
    <name type="scientific">Adonisia turfae CCMR0082</name>
    <dbReference type="NCBI Taxonomy" id="2304604"/>
    <lineage>
        <taxon>Bacteria</taxon>
        <taxon>Bacillati</taxon>
        <taxon>Cyanobacteriota</taxon>
        <taxon>Adonisia</taxon>
        <taxon>Adonisia turfae</taxon>
    </lineage>
</organism>
<feature type="repeat" description="WD" evidence="3">
    <location>
        <begin position="1"/>
        <end position="17"/>
    </location>
</feature>
<dbReference type="PANTHER" id="PTHR19848">
    <property type="entry name" value="WD40 REPEAT PROTEIN"/>
    <property type="match status" value="1"/>
</dbReference>
<dbReference type="InterPro" id="IPR036322">
    <property type="entry name" value="WD40_repeat_dom_sf"/>
</dbReference>
<dbReference type="SMART" id="SM00320">
    <property type="entry name" value="WD40"/>
    <property type="match status" value="3"/>
</dbReference>
<dbReference type="InterPro" id="IPR015943">
    <property type="entry name" value="WD40/YVTN_repeat-like_dom_sf"/>
</dbReference>
<feature type="repeat" description="WD" evidence="3">
    <location>
        <begin position="24"/>
        <end position="65"/>
    </location>
</feature>
<dbReference type="PROSITE" id="PS50082">
    <property type="entry name" value="WD_REPEATS_2"/>
    <property type="match status" value="3"/>
</dbReference>
<evidence type="ECO:0000256" key="3">
    <source>
        <dbReference type="PROSITE-ProRule" id="PRU00221"/>
    </source>
</evidence>